<name>A0A1H8J494_9PROT</name>
<dbReference type="EMBL" id="QAOI01000006">
    <property type="protein sequence ID" value="PTQ77765.1"/>
    <property type="molecule type" value="Genomic_DNA"/>
</dbReference>
<evidence type="ECO:0000313" key="2">
    <source>
        <dbReference type="EMBL" id="SEN75562.1"/>
    </source>
</evidence>
<reference evidence="3" key="1">
    <citation type="submission" date="2016-10" db="EMBL/GenBank/DDBJ databases">
        <authorList>
            <person name="Varghese N."/>
            <person name="Submissions S."/>
        </authorList>
    </citation>
    <scope>NUCLEOTIDE SEQUENCE [LARGE SCALE GENOMIC DNA]</scope>
    <source>
        <strain evidence="3">Nm76</strain>
    </source>
</reference>
<gene>
    <name evidence="1" type="ORF">C8R26_106112</name>
    <name evidence="2" type="ORF">SAMN05216333_10193</name>
</gene>
<evidence type="ECO:0000313" key="1">
    <source>
        <dbReference type="EMBL" id="PTQ77765.1"/>
    </source>
</evidence>
<sequence length="32" mass="3555">MAVLYSIFLGLLKLTEEQNNAGINTDVQQALF</sequence>
<protein>
    <submittedName>
        <fullName evidence="2">Uncharacterized protein</fullName>
    </submittedName>
</protein>
<organism evidence="2 3">
    <name type="scientific">Nitrosomonas oligotropha</name>
    <dbReference type="NCBI Taxonomy" id="42354"/>
    <lineage>
        <taxon>Bacteria</taxon>
        <taxon>Pseudomonadati</taxon>
        <taxon>Pseudomonadota</taxon>
        <taxon>Betaproteobacteria</taxon>
        <taxon>Nitrosomonadales</taxon>
        <taxon>Nitrosomonadaceae</taxon>
        <taxon>Nitrosomonas</taxon>
    </lineage>
</organism>
<keyword evidence="3" id="KW-1185">Reference proteome</keyword>
<evidence type="ECO:0000313" key="3">
    <source>
        <dbReference type="Proteomes" id="UP000198814"/>
    </source>
</evidence>
<accession>A0A1H8J494</accession>
<reference evidence="1 4" key="3">
    <citation type="submission" date="2018-04" db="EMBL/GenBank/DDBJ databases">
        <title>Active sludge and wastewater microbial communities from Klosterneuburg, Austria.</title>
        <authorList>
            <person name="Wagner M."/>
        </authorList>
    </citation>
    <scope>NUCLEOTIDE SEQUENCE [LARGE SCALE GENOMIC DNA]</scope>
    <source>
        <strain evidence="1 4">Nm49</strain>
    </source>
</reference>
<dbReference type="EMBL" id="FODO01000001">
    <property type="protein sequence ID" value="SEN75562.1"/>
    <property type="molecule type" value="Genomic_DNA"/>
</dbReference>
<dbReference type="Proteomes" id="UP000244128">
    <property type="component" value="Unassembled WGS sequence"/>
</dbReference>
<evidence type="ECO:0000313" key="4">
    <source>
        <dbReference type="Proteomes" id="UP000244128"/>
    </source>
</evidence>
<reference evidence="2" key="2">
    <citation type="submission" date="2016-10" db="EMBL/GenBank/DDBJ databases">
        <authorList>
            <person name="de Groot N.N."/>
        </authorList>
    </citation>
    <scope>NUCLEOTIDE SEQUENCE [LARGE SCALE GENOMIC DNA]</scope>
    <source>
        <strain evidence="2">Nm76</strain>
    </source>
</reference>
<dbReference type="Proteomes" id="UP000198814">
    <property type="component" value="Unassembled WGS sequence"/>
</dbReference>
<dbReference type="AlphaFoldDB" id="A0A1H8J494"/>
<proteinExistence type="predicted"/>